<dbReference type="KEGG" id="haei:MUN82_01965"/>
<evidence type="ECO:0000313" key="2">
    <source>
        <dbReference type="EMBL" id="UOR05877.1"/>
    </source>
</evidence>
<name>A0A8T9SVV1_9BACT</name>
<dbReference type="Gene3D" id="1.20.141.10">
    <property type="entry name" value="Chitosanase, subunit A, domain 1"/>
    <property type="match status" value="1"/>
</dbReference>
<dbReference type="EMBL" id="CP095053">
    <property type="protein sequence ID" value="UOR05877.1"/>
    <property type="molecule type" value="Genomic_DNA"/>
</dbReference>
<dbReference type="Pfam" id="PF05838">
    <property type="entry name" value="Glyco_hydro_108"/>
    <property type="match status" value="1"/>
</dbReference>
<feature type="domain" description="TtsA-like Glycoside hydrolase family 108" evidence="1">
    <location>
        <begin position="10"/>
        <end position="118"/>
    </location>
</feature>
<reference evidence="2 3" key="1">
    <citation type="submission" date="2022-04" db="EMBL/GenBank/DDBJ databases">
        <title>Hymenobacter sp. isolated from the air.</title>
        <authorList>
            <person name="Won M."/>
            <person name="Lee C.-M."/>
            <person name="Woen H.-Y."/>
            <person name="Kwon S.-W."/>
        </authorList>
    </citation>
    <scope>NUCLEOTIDE SEQUENCE [LARGE SCALE GENOMIC DNA]</scope>
    <source>
        <strain evidence="3">5413 J-13</strain>
    </source>
</reference>
<dbReference type="Proteomes" id="UP000829925">
    <property type="component" value="Chromosome"/>
</dbReference>
<accession>A0A8T9SVV1</accession>
<protein>
    <recommendedName>
        <fullName evidence="1">TtsA-like Glycoside hydrolase family 108 domain-containing protein</fullName>
    </recommendedName>
</protein>
<evidence type="ECO:0000259" key="1">
    <source>
        <dbReference type="Pfam" id="PF05838"/>
    </source>
</evidence>
<sequence>MGSFKLFYPHLVRNEGGYANNKLDVGGETYRGVARKYHPNWQGWKYVDAYKKEWLAAGKKLNTRTEWAAFSKVLYKDPHLENSLLNFYESLYWDSLHLDLVANQSVAESLADMGVNAGTGRIGWMVQYVLRFHFGRLDLDFDGDIGPQTLKALNAVNQANFHARFAQLRNDFYRYRSGEYENESRLLGVHQFLRNKLKLKTNTSQKVFLNTWLKRVSDMKYKD</sequence>
<dbReference type="RefSeq" id="WP_245094486.1">
    <property type="nucleotide sequence ID" value="NZ_CP095053.1"/>
</dbReference>
<dbReference type="AlphaFoldDB" id="A0A8T9SVV1"/>
<dbReference type="InterPro" id="IPR008565">
    <property type="entry name" value="TtsA-like_GH18_dom"/>
</dbReference>
<evidence type="ECO:0000313" key="3">
    <source>
        <dbReference type="Proteomes" id="UP000829925"/>
    </source>
</evidence>
<organism evidence="2 3">
    <name type="scientific">Hymenobacter aerilatus</name>
    <dbReference type="NCBI Taxonomy" id="2932251"/>
    <lineage>
        <taxon>Bacteria</taxon>
        <taxon>Pseudomonadati</taxon>
        <taxon>Bacteroidota</taxon>
        <taxon>Cytophagia</taxon>
        <taxon>Cytophagales</taxon>
        <taxon>Hymenobacteraceae</taxon>
        <taxon>Hymenobacter</taxon>
    </lineage>
</organism>
<proteinExistence type="predicted"/>
<dbReference type="InterPro" id="IPR023346">
    <property type="entry name" value="Lysozyme-like_dom_sf"/>
</dbReference>
<gene>
    <name evidence="2" type="ORF">MUN82_01965</name>
</gene>
<dbReference type="SUPFAM" id="SSF53955">
    <property type="entry name" value="Lysozyme-like"/>
    <property type="match status" value="1"/>
</dbReference>
<keyword evidence="3" id="KW-1185">Reference proteome</keyword>